<reference evidence="1" key="1">
    <citation type="journal article" date="2015" name="Nature">
        <title>Complex archaea that bridge the gap between prokaryotes and eukaryotes.</title>
        <authorList>
            <person name="Spang A."/>
            <person name="Saw J.H."/>
            <person name="Jorgensen S.L."/>
            <person name="Zaremba-Niedzwiedzka K."/>
            <person name="Martijn J."/>
            <person name="Lind A.E."/>
            <person name="van Eijk R."/>
            <person name="Schleper C."/>
            <person name="Guy L."/>
            <person name="Ettema T.J."/>
        </authorList>
    </citation>
    <scope>NUCLEOTIDE SEQUENCE</scope>
</reference>
<dbReference type="AlphaFoldDB" id="A0A0F9MLI8"/>
<comment type="caution">
    <text evidence="1">The sequence shown here is derived from an EMBL/GenBank/DDBJ whole genome shotgun (WGS) entry which is preliminary data.</text>
</comment>
<evidence type="ECO:0008006" key="2">
    <source>
        <dbReference type="Google" id="ProtNLM"/>
    </source>
</evidence>
<name>A0A0F9MLI8_9ZZZZ</name>
<organism evidence="1">
    <name type="scientific">marine sediment metagenome</name>
    <dbReference type="NCBI Taxonomy" id="412755"/>
    <lineage>
        <taxon>unclassified sequences</taxon>
        <taxon>metagenomes</taxon>
        <taxon>ecological metagenomes</taxon>
    </lineage>
</organism>
<protein>
    <recommendedName>
        <fullName evidence="2">PEP-CTERM protein-sorting domain-containing protein</fullName>
    </recommendedName>
</protein>
<proteinExistence type="predicted"/>
<dbReference type="EMBL" id="LAZR01008603">
    <property type="protein sequence ID" value="KKM77705.1"/>
    <property type="molecule type" value="Genomic_DNA"/>
</dbReference>
<accession>A0A0F9MLI8</accession>
<sequence length="309" mass="33752">MNRKPALAMLILFALVGHAHAQNALIDWDFEPTADPPWLGLVLTQANPHSGDYCVNLTDNDIGLSFQPIPAHRVVEATFWLRHEIVDPASIFAGYSVNMEGKDGSPMVGAVPLHAYHTDWWRYDWAYPTQRDFVIRGLDIYSVGGPASFVDDVRLVLDGRQVSVDVMPREPSNTIDLRGKGLLPVAILGSETFDVRDVDPASLEFEGGIPKQRGKSGKVGTFQDINKDSFPDLVVRFGLADLDLESSTKHVELAGRLMDGTEFFGMDIITISGQGSSASGEGMPQVIPEPAVLSMLAIGACLPLLRKRK</sequence>
<evidence type="ECO:0000313" key="1">
    <source>
        <dbReference type="EMBL" id="KKM77705.1"/>
    </source>
</evidence>
<gene>
    <name evidence="1" type="ORF">LCGC14_1367330</name>
</gene>